<feature type="transmembrane region" description="Helical" evidence="7">
    <location>
        <begin position="6"/>
        <end position="27"/>
    </location>
</feature>
<dbReference type="GO" id="GO:0005886">
    <property type="term" value="C:plasma membrane"/>
    <property type="evidence" value="ECO:0007669"/>
    <property type="project" value="InterPro"/>
</dbReference>
<dbReference type="PROSITE" id="PS00232">
    <property type="entry name" value="CADHERIN_1"/>
    <property type="match status" value="1"/>
</dbReference>
<comment type="subcellular location">
    <subcellularLocation>
        <location evidence="1">Membrane</location>
        <topology evidence="1">Single-pass membrane protein</topology>
    </subcellularLocation>
</comment>
<keyword evidence="3 7" id="KW-1133">Transmembrane helix</keyword>
<evidence type="ECO:0000256" key="1">
    <source>
        <dbReference type="ARBA" id="ARBA00004167"/>
    </source>
</evidence>
<sequence>TVPSLASLNWHLLLVLFYLICMVNGHIRYSIPEEMKKGSLVGNVAQDLGLDLKRLRSGILVVNDRIDREQLCGDVTPCSFSFEVILENPMELYQITVEITDINDHSPTFKRNSIHFEINGDSLASCITPISL</sequence>
<dbReference type="Gene3D" id="2.60.40.60">
    <property type="entry name" value="Cadherins"/>
    <property type="match status" value="2"/>
</dbReference>
<dbReference type="PANTHER" id="PTHR24028:SF296">
    <property type="entry name" value="PROTOCADHERIN 1 GAMMA 11 PRECURSOR-RELATED"/>
    <property type="match status" value="1"/>
</dbReference>
<proteinExistence type="predicted"/>
<evidence type="ECO:0000313" key="10">
    <source>
        <dbReference type="Proteomes" id="UP000314980"/>
    </source>
</evidence>
<dbReference type="PROSITE" id="PS50268">
    <property type="entry name" value="CADHERIN_2"/>
    <property type="match status" value="1"/>
</dbReference>
<dbReference type="InterPro" id="IPR002126">
    <property type="entry name" value="Cadherin-like_dom"/>
</dbReference>
<evidence type="ECO:0000313" key="9">
    <source>
        <dbReference type="Ensembl" id="ENSLCAP00010032180.1"/>
    </source>
</evidence>
<evidence type="ECO:0000256" key="6">
    <source>
        <dbReference type="PROSITE-ProRule" id="PRU00043"/>
    </source>
</evidence>
<dbReference type="Pfam" id="PF08266">
    <property type="entry name" value="Cadherin_2"/>
    <property type="match status" value="1"/>
</dbReference>
<dbReference type="InterPro" id="IPR050174">
    <property type="entry name" value="Protocadherin/Cadherin-CA"/>
</dbReference>
<feature type="domain" description="Cadherin" evidence="8">
    <location>
        <begin position="24"/>
        <end position="109"/>
    </location>
</feature>
<evidence type="ECO:0000259" key="8">
    <source>
        <dbReference type="PROSITE" id="PS50268"/>
    </source>
</evidence>
<protein>
    <recommendedName>
        <fullName evidence="8">Cadherin domain-containing protein</fullName>
    </recommendedName>
</protein>
<accession>A0A4W6E127</accession>
<dbReference type="CDD" id="cd11304">
    <property type="entry name" value="Cadherin_repeat"/>
    <property type="match status" value="1"/>
</dbReference>
<reference evidence="9" key="3">
    <citation type="submission" date="2025-09" db="UniProtKB">
        <authorList>
            <consortium name="Ensembl"/>
        </authorList>
    </citation>
    <scope>IDENTIFICATION</scope>
</reference>
<keyword evidence="5" id="KW-0325">Glycoprotein</keyword>
<dbReference type="GO" id="GO:0007156">
    <property type="term" value="P:homophilic cell adhesion via plasma membrane adhesion molecules"/>
    <property type="evidence" value="ECO:0007669"/>
    <property type="project" value="InterPro"/>
</dbReference>
<keyword evidence="2 7" id="KW-0812">Transmembrane</keyword>
<evidence type="ECO:0000256" key="4">
    <source>
        <dbReference type="ARBA" id="ARBA00023136"/>
    </source>
</evidence>
<evidence type="ECO:0000256" key="3">
    <source>
        <dbReference type="ARBA" id="ARBA00022989"/>
    </source>
</evidence>
<dbReference type="AlphaFoldDB" id="A0A4W6E127"/>
<dbReference type="Ensembl" id="ENSLCAT00010032914.1">
    <property type="protein sequence ID" value="ENSLCAP00010032180.1"/>
    <property type="gene ID" value="ENSLCAG00010015137.1"/>
</dbReference>
<evidence type="ECO:0000256" key="2">
    <source>
        <dbReference type="ARBA" id="ARBA00022692"/>
    </source>
</evidence>
<evidence type="ECO:0000256" key="5">
    <source>
        <dbReference type="ARBA" id="ARBA00023180"/>
    </source>
</evidence>
<dbReference type="GO" id="GO:0005509">
    <property type="term" value="F:calcium ion binding"/>
    <property type="evidence" value="ECO:0007669"/>
    <property type="project" value="UniProtKB-UniRule"/>
</dbReference>
<dbReference type="Proteomes" id="UP000314980">
    <property type="component" value="Unassembled WGS sequence"/>
</dbReference>
<evidence type="ECO:0000256" key="7">
    <source>
        <dbReference type="SAM" id="Phobius"/>
    </source>
</evidence>
<name>A0A4W6E127_LATCA</name>
<dbReference type="InterPro" id="IPR013164">
    <property type="entry name" value="Cadherin_N"/>
</dbReference>
<keyword evidence="4 7" id="KW-0472">Membrane</keyword>
<organism evidence="9 10">
    <name type="scientific">Lates calcarifer</name>
    <name type="common">Barramundi</name>
    <name type="synonym">Holocentrus calcarifer</name>
    <dbReference type="NCBI Taxonomy" id="8187"/>
    <lineage>
        <taxon>Eukaryota</taxon>
        <taxon>Metazoa</taxon>
        <taxon>Chordata</taxon>
        <taxon>Craniata</taxon>
        <taxon>Vertebrata</taxon>
        <taxon>Euteleostomi</taxon>
        <taxon>Actinopterygii</taxon>
        <taxon>Neopterygii</taxon>
        <taxon>Teleostei</taxon>
        <taxon>Neoteleostei</taxon>
        <taxon>Acanthomorphata</taxon>
        <taxon>Carangaria</taxon>
        <taxon>Carangaria incertae sedis</taxon>
        <taxon>Centropomidae</taxon>
        <taxon>Lates</taxon>
    </lineage>
</organism>
<dbReference type="PANTHER" id="PTHR24028">
    <property type="entry name" value="CADHERIN-87A"/>
    <property type="match status" value="1"/>
</dbReference>
<reference evidence="9" key="2">
    <citation type="submission" date="2025-08" db="UniProtKB">
        <authorList>
            <consortium name="Ensembl"/>
        </authorList>
    </citation>
    <scope>IDENTIFICATION</scope>
</reference>
<keyword evidence="6" id="KW-0106">Calcium</keyword>
<keyword evidence="10" id="KW-1185">Reference proteome</keyword>
<dbReference type="InterPro" id="IPR020894">
    <property type="entry name" value="Cadherin_CS"/>
</dbReference>
<reference evidence="10" key="1">
    <citation type="submission" date="2015-09" db="EMBL/GenBank/DDBJ databases">
        <authorList>
            <person name="Sai Rama Sridatta P."/>
        </authorList>
    </citation>
    <scope>NUCLEOTIDE SEQUENCE [LARGE SCALE GENOMIC DNA]</scope>
</reference>
<dbReference type="GeneTree" id="ENSGT00940000165759"/>